<reference evidence="2" key="1">
    <citation type="submission" date="2017-03" db="EMBL/GenBank/DDBJ databases">
        <authorList>
            <person name="Rodrigo-Torres L."/>
            <person name="Arahal R.D."/>
            <person name="Lucena T."/>
        </authorList>
    </citation>
    <scope>NUCLEOTIDE SEQUENCE [LARGE SCALE GENOMIC DNA]</scope>
    <source>
        <strain evidence="2">CECT 8411</strain>
    </source>
</reference>
<proteinExistence type="predicted"/>
<name>A0A1X6Z1I6_9RHOB</name>
<keyword evidence="2" id="KW-1185">Reference proteome</keyword>
<accession>A0A1X6Z1I6</accession>
<dbReference type="Proteomes" id="UP000193778">
    <property type="component" value="Unassembled WGS sequence"/>
</dbReference>
<protein>
    <submittedName>
        <fullName evidence="1">Uncharacterized protein</fullName>
    </submittedName>
</protein>
<dbReference type="AlphaFoldDB" id="A0A1X6Z1I6"/>
<dbReference type="EMBL" id="FWFP01000004">
    <property type="protein sequence ID" value="SLN37674.1"/>
    <property type="molecule type" value="Genomic_DNA"/>
</dbReference>
<dbReference type="RefSeq" id="WP_143534853.1">
    <property type="nucleotide sequence ID" value="NZ_FWFP01000004.1"/>
</dbReference>
<evidence type="ECO:0000313" key="1">
    <source>
        <dbReference type="EMBL" id="SLN37674.1"/>
    </source>
</evidence>
<dbReference type="OrthoDB" id="8375954at2"/>
<sequence length="114" mass="12973">MHETVKKMLQLVAGGFPLDKPIIIDDGSGCPSVVAFFSDLELDVFMLRFVDDGAVELVTDDYEHVAFTADILTSIEFMIEDADELWRTLDPFWSDKKQHWVGWEHLATAPENIE</sequence>
<evidence type="ECO:0000313" key="2">
    <source>
        <dbReference type="Proteomes" id="UP000193778"/>
    </source>
</evidence>
<organism evidence="1 2">
    <name type="scientific">Ruegeria meonggei</name>
    <dbReference type="NCBI Taxonomy" id="1446476"/>
    <lineage>
        <taxon>Bacteria</taxon>
        <taxon>Pseudomonadati</taxon>
        <taxon>Pseudomonadota</taxon>
        <taxon>Alphaproteobacteria</taxon>
        <taxon>Rhodobacterales</taxon>
        <taxon>Roseobacteraceae</taxon>
        <taxon>Ruegeria</taxon>
    </lineage>
</organism>
<gene>
    <name evidence="1" type="ORF">RUM8411_01639</name>
</gene>